<evidence type="ECO:0000256" key="10">
    <source>
        <dbReference type="ARBA" id="ARBA00023944"/>
    </source>
</evidence>
<dbReference type="PANTHER" id="PTHR12743:SF0">
    <property type="entry name" value="HOLOCYTOCHROME C-TYPE SYNTHASE"/>
    <property type="match status" value="1"/>
</dbReference>
<keyword evidence="6 11" id="KW-0408">Iron</keyword>
<evidence type="ECO:0000256" key="8">
    <source>
        <dbReference type="ARBA" id="ARBA00023136"/>
    </source>
</evidence>
<organism evidence="12 13">
    <name type="scientific">Paralvinella palmiformis</name>
    <dbReference type="NCBI Taxonomy" id="53620"/>
    <lineage>
        <taxon>Eukaryota</taxon>
        <taxon>Metazoa</taxon>
        <taxon>Spiralia</taxon>
        <taxon>Lophotrochozoa</taxon>
        <taxon>Annelida</taxon>
        <taxon>Polychaeta</taxon>
        <taxon>Sedentaria</taxon>
        <taxon>Canalipalpata</taxon>
        <taxon>Terebellida</taxon>
        <taxon>Terebelliformia</taxon>
        <taxon>Alvinellidae</taxon>
        <taxon>Paralvinella</taxon>
    </lineage>
</organism>
<dbReference type="InterPro" id="IPR000511">
    <property type="entry name" value="Holocyt_c/c1_synthase"/>
</dbReference>
<keyword evidence="7 11" id="KW-0496">Mitochondrion</keyword>
<dbReference type="Pfam" id="PF01265">
    <property type="entry name" value="Cyto_heme_lyase"/>
    <property type="match status" value="1"/>
</dbReference>
<keyword evidence="13" id="KW-1185">Reference proteome</keyword>
<reference evidence="12" key="1">
    <citation type="journal article" date="2023" name="Mol. Biol. Evol.">
        <title>Third-Generation Sequencing Reveals the Adaptive Role of the Epigenome in Three Deep-Sea Polychaetes.</title>
        <authorList>
            <person name="Perez M."/>
            <person name="Aroh O."/>
            <person name="Sun Y."/>
            <person name="Lan Y."/>
            <person name="Juniper S.K."/>
            <person name="Young C.R."/>
            <person name="Angers B."/>
            <person name="Qian P.Y."/>
        </authorList>
    </citation>
    <scope>NUCLEOTIDE SEQUENCE</scope>
    <source>
        <strain evidence="12">P08H-3</strain>
    </source>
</reference>
<dbReference type="EC" id="4.4.1.17" evidence="11"/>
<evidence type="ECO:0000256" key="5">
    <source>
        <dbReference type="ARBA" id="ARBA00022792"/>
    </source>
</evidence>
<evidence type="ECO:0000256" key="7">
    <source>
        <dbReference type="ARBA" id="ARBA00023128"/>
    </source>
</evidence>
<evidence type="ECO:0000256" key="3">
    <source>
        <dbReference type="ARBA" id="ARBA00022617"/>
    </source>
</evidence>
<keyword evidence="8 11" id="KW-0472">Membrane</keyword>
<evidence type="ECO:0000256" key="1">
    <source>
        <dbReference type="ARBA" id="ARBA00004273"/>
    </source>
</evidence>
<dbReference type="PROSITE" id="PS00822">
    <property type="entry name" value="CYTO_HEME_LYASE_2"/>
    <property type="match status" value="1"/>
</dbReference>
<keyword evidence="4 11" id="KW-0479">Metal-binding</keyword>
<sequence length="146" mass="17267">MSGGSGWRWKDDDLKPSDMENIIKIHNVNNEQAWLEVLKWEALHAKECSQPKLKSFGGKAKDYSIRAKLRSYMGYDLPFDRHDWLVDRCGREVRYIIDYYDGGTVNKDYQFTLLDVRPALDSPTAFWDRTKVAWWRMLNSNQDDEK</sequence>
<dbReference type="GO" id="GO:0046872">
    <property type="term" value="F:metal ion binding"/>
    <property type="evidence" value="ECO:0007669"/>
    <property type="project" value="UniProtKB-KW"/>
</dbReference>
<evidence type="ECO:0000256" key="9">
    <source>
        <dbReference type="ARBA" id="ARBA00023239"/>
    </source>
</evidence>
<gene>
    <name evidence="12" type="ORF">LSH36_27g08057</name>
</gene>
<evidence type="ECO:0000256" key="4">
    <source>
        <dbReference type="ARBA" id="ARBA00022723"/>
    </source>
</evidence>
<name>A0AAD9K9D9_9ANNE</name>
<keyword evidence="9 11" id="KW-0456">Lyase</keyword>
<evidence type="ECO:0000313" key="12">
    <source>
        <dbReference type="EMBL" id="KAK2167493.1"/>
    </source>
</evidence>
<accession>A0AAD9K9D9</accession>
<dbReference type="EMBL" id="JAODUP010000027">
    <property type="protein sequence ID" value="KAK2167493.1"/>
    <property type="molecule type" value="Genomic_DNA"/>
</dbReference>
<comment type="similarity">
    <text evidence="2 11">Belongs to the cytochrome c-type heme lyase family.</text>
</comment>
<dbReference type="GO" id="GO:0005743">
    <property type="term" value="C:mitochondrial inner membrane"/>
    <property type="evidence" value="ECO:0007669"/>
    <property type="project" value="UniProtKB-SubCell"/>
</dbReference>
<dbReference type="AlphaFoldDB" id="A0AAD9K9D9"/>
<dbReference type="Proteomes" id="UP001208570">
    <property type="component" value="Unassembled WGS sequence"/>
</dbReference>
<evidence type="ECO:0000313" key="13">
    <source>
        <dbReference type="Proteomes" id="UP001208570"/>
    </source>
</evidence>
<protein>
    <recommendedName>
        <fullName evidence="11">Holocytochrome c-type synthase</fullName>
        <ecNumber evidence="11">4.4.1.17</ecNumber>
    </recommendedName>
</protein>
<comment type="function">
    <text evidence="11">Lyase that catalyzes the covalent linking of the heme group to the cytochrome C apoprotein to produce the mature functional cytochrome.</text>
</comment>
<comment type="catalytic activity">
    <reaction evidence="10">
        <text>holo-[cytochrome c] = apo-[cytochrome c] + heme b</text>
        <dbReference type="Rhea" id="RHEA:22648"/>
        <dbReference type="Rhea" id="RHEA-COMP:10725"/>
        <dbReference type="Rhea" id="RHEA-COMP:10726"/>
        <dbReference type="ChEBI" id="CHEBI:29950"/>
        <dbReference type="ChEBI" id="CHEBI:60344"/>
        <dbReference type="ChEBI" id="CHEBI:83739"/>
        <dbReference type="EC" id="4.4.1.17"/>
    </reaction>
    <physiologicalReaction direction="right-to-left" evidence="10">
        <dbReference type="Rhea" id="RHEA:22650"/>
    </physiologicalReaction>
</comment>
<dbReference type="PANTHER" id="PTHR12743">
    <property type="entry name" value="CYTOCHROME C1 HEME LYASE"/>
    <property type="match status" value="1"/>
</dbReference>
<evidence type="ECO:0000256" key="2">
    <source>
        <dbReference type="ARBA" id="ARBA00007255"/>
    </source>
</evidence>
<keyword evidence="3 11" id="KW-0349">Heme</keyword>
<keyword evidence="5 11" id="KW-0999">Mitochondrion inner membrane</keyword>
<dbReference type="GO" id="GO:0004408">
    <property type="term" value="F:holocytochrome-c synthase activity"/>
    <property type="evidence" value="ECO:0007669"/>
    <property type="project" value="UniProtKB-EC"/>
</dbReference>
<proteinExistence type="inferred from homology"/>
<comment type="subcellular location">
    <subcellularLocation>
        <location evidence="1 11">Mitochondrion inner membrane</location>
    </subcellularLocation>
</comment>
<evidence type="ECO:0000256" key="11">
    <source>
        <dbReference type="RuleBase" id="RU363130"/>
    </source>
</evidence>
<evidence type="ECO:0000256" key="6">
    <source>
        <dbReference type="ARBA" id="ARBA00023004"/>
    </source>
</evidence>
<comment type="caution">
    <text evidence="12">The sequence shown here is derived from an EMBL/GenBank/DDBJ whole genome shotgun (WGS) entry which is preliminary data.</text>
</comment>